<dbReference type="SUPFAM" id="SSF53613">
    <property type="entry name" value="Ribokinase-like"/>
    <property type="match status" value="1"/>
</dbReference>
<evidence type="ECO:0000256" key="3">
    <source>
        <dbReference type="ARBA" id="ARBA00022741"/>
    </source>
</evidence>
<dbReference type="PANTHER" id="PTHR46566">
    <property type="entry name" value="1-PHOSPHOFRUCTOKINASE-RELATED"/>
    <property type="match status" value="1"/>
</dbReference>
<dbReference type="KEGG" id="tpro:Ga0080559_TMP1810"/>
<comment type="similarity">
    <text evidence="1 6">Belongs to the carbohydrate kinase PfkB family.</text>
</comment>
<accession>A0A1U7D3F9</accession>
<evidence type="ECO:0000256" key="6">
    <source>
        <dbReference type="PIRNR" id="PIRNR000535"/>
    </source>
</evidence>
<proteinExistence type="inferred from homology"/>
<keyword evidence="9" id="KW-1185">Reference proteome</keyword>
<dbReference type="Gene3D" id="3.40.1190.20">
    <property type="match status" value="1"/>
</dbReference>
<evidence type="ECO:0000256" key="1">
    <source>
        <dbReference type="ARBA" id="ARBA00010688"/>
    </source>
</evidence>
<dbReference type="Proteomes" id="UP000186559">
    <property type="component" value="Chromosome"/>
</dbReference>
<protein>
    <recommendedName>
        <fullName evidence="6">Phosphofructokinase</fullName>
    </recommendedName>
</protein>
<dbReference type="PIRSF" id="PIRSF000535">
    <property type="entry name" value="1PFK/6PFK/LacC"/>
    <property type="match status" value="1"/>
</dbReference>
<evidence type="ECO:0000256" key="5">
    <source>
        <dbReference type="ARBA" id="ARBA00022840"/>
    </source>
</evidence>
<dbReference type="NCBIfam" id="TIGR03168">
    <property type="entry name" value="1-PFK"/>
    <property type="match status" value="1"/>
</dbReference>
<keyword evidence="3" id="KW-0547">Nucleotide-binding</keyword>
<organism evidence="8 9">
    <name type="scientific">Salipiger profundus</name>
    <dbReference type="NCBI Taxonomy" id="1229727"/>
    <lineage>
        <taxon>Bacteria</taxon>
        <taxon>Pseudomonadati</taxon>
        <taxon>Pseudomonadota</taxon>
        <taxon>Alphaproteobacteria</taxon>
        <taxon>Rhodobacterales</taxon>
        <taxon>Roseobacteraceae</taxon>
        <taxon>Salipiger</taxon>
    </lineage>
</organism>
<dbReference type="Pfam" id="PF00294">
    <property type="entry name" value="PfkB"/>
    <property type="match status" value="1"/>
</dbReference>
<dbReference type="InterPro" id="IPR011611">
    <property type="entry name" value="PfkB_dom"/>
</dbReference>
<dbReference type="STRING" id="1229727.Ga0080559_TMP1810"/>
<evidence type="ECO:0000313" key="8">
    <source>
        <dbReference type="EMBL" id="APX22606.1"/>
    </source>
</evidence>
<gene>
    <name evidence="8" type="ORF">Ga0080559_TMP1810</name>
</gene>
<dbReference type="GO" id="GO:0005829">
    <property type="term" value="C:cytosol"/>
    <property type="evidence" value="ECO:0007669"/>
    <property type="project" value="TreeGrafter"/>
</dbReference>
<dbReference type="GO" id="GO:0005524">
    <property type="term" value="F:ATP binding"/>
    <property type="evidence" value="ECO:0007669"/>
    <property type="project" value="UniProtKB-KW"/>
</dbReference>
<dbReference type="InterPro" id="IPR017583">
    <property type="entry name" value="Tagatose/fructose_Pkinase"/>
</dbReference>
<dbReference type="InterPro" id="IPR029056">
    <property type="entry name" value="Ribokinase-like"/>
</dbReference>
<dbReference type="EMBL" id="CP014796">
    <property type="protein sequence ID" value="APX22606.1"/>
    <property type="molecule type" value="Genomic_DNA"/>
</dbReference>
<dbReference type="AlphaFoldDB" id="A0A1U7D3F9"/>
<keyword evidence="2 6" id="KW-0808">Transferase</keyword>
<reference evidence="8 9" key="1">
    <citation type="submission" date="2016-03" db="EMBL/GenBank/DDBJ databases">
        <title>Deep-sea bacteria in the southern Pacific.</title>
        <authorList>
            <person name="Tang K."/>
        </authorList>
    </citation>
    <scope>NUCLEOTIDE SEQUENCE [LARGE SCALE GENOMIC DNA]</scope>
    <source>
        <strain evidence="8 9">JLT2016</strain>
    </source>
</reference>
<sequence>MPLMKDILTVTLNPALDLSTATDRVIAGPKLRCDPVAVDPGGGGINVARVVQALGGRARAFVALAGPSGMRLEAALADHGIPLVRMKAPDETRESFAVHDRHSGEQFRFVMPGPQWAESDVAEALQAIASAVPEGGILVLSGSQPPGVSVDFATRLCEALAPRNAHVIVDTSGEALAYLAEGTSPAPAVLRMDHVEAEELAGRPLVTRLESAQFAAELVARGAAERVIVARGPDGSVMAGPDGLTQVSAAAVSVVSAVGAGDSFVGAYAHAIASGVGAPEALALGAAAASATVTTPGTSLCTSEMVSDLLPQCGASEILQ</sequence>
<evidence type="ECO:0000256" key="4">
    <source>
        <dbReference type="ARBA" id="ARBA00022777"/>
    </source>
</evidence>
<dbReference type="PANTHER" id="PTHR46566:SF2">
    <property type="entry name" value="ATP-DEPENDENT 6-PHOSPHOFRUCTOKINASE ISOZYME 2"/>
    <property type="match status" value="1"/>
</dbReference>
<evidence type="ECO:0000259" key="7">
    <source>
        <dbReference type="Pfam" id="PF00294"/>
    </source>
</evidence>
<keyword evidence="4 8" id="KW-0418">Kinase</keyword>
<evidence type="ECO:0000256" key="2">
    <source>
        <dbReference type="ARBA" id="ARBA00022679"/>
    </source>
</evidence>
<evidence type="ECO:0000313" key="9">
    <source>
        <dbReference type="Proteomes" id="UP000186559"/>
    </source>
</evidence>
<keyword evidence="5" id="KW-0067">ATP-binding</keyword>
<name>A0A1U7D3F9_9RHOB</name>
<feature type="domain" description="Carbohydrate kinase PfkB" evidence="7">
    <location>
        <begin position="17"/>
        <end position="303"/>
    </location>
</feature>
<dbReference type="GO" id="GO:0003872">
    <property type="term" value="F:6-phosphofructokinase activity"/>
    <property type="evidence" value="ECO:0007669"/>
    <property type="project" value="TreeGrafter"/>
</dbReference>